<evidence type="ECO:0000313" key="1">
    <source>
        <dbReference type="EMBL" id="KKR10965.1"/>
    </source>
</evidence>
<proteinExistence type="predicted"/>
<evidence type="ECO:0000313" key="2">
    <source>
        <dbReference type="Proteomes" id="UP000034246"/>
    </source>
</evidence>
<dbReference type="Proteomes" id="UP000034246">
    <property type="component" value="Unassembled WGS sequence"/>
</dbReference>
<organism evidence="1 2">
    <name type="scientific">Candidatus Woesebacteria bacterium GW2011_GWA1_39_21</name>
    <dbReference type="NCBI Taxonomy" id="1618550"/>
    <lineage>
        <taxon>Bacteria</taxon>
        <taxon>Candidatus Woeseibacteriota</taxon>
    </lineage>
</organism>
<sequence>MGTKNELNINIEMGWSTHMPVLIKLANLTKGPIMEIGSGIYSTPLLHWLCVETKRHLVTFESDKDFIKLAKEYESEDHRVQFVEDYLTIPNTDRYSFIFIDHSGHSRGKTVVHFKDSADYIVIHDSNVVGKNMYQIAFPEFKYRKDYNLFIPWTTVVSNTRNLDNLW</sequence>
<gene>
    <name evidence="1" type="ORF">UT39_C0013G0028</name>
</gene>
<name>A0A0G0QKM7_9BACT</name>
<dbReference type="AlphaFoldDB" id="A0A0G0QKM7"/>
<accession>A0A0G0QKM7</accession>
<reference evidence="1 2" key="1">
    <citation type="journal article" date="2015" name="Nature">
        <title>rRNA introns, odd ribosomes, and small enigmatic genomes across a large radiation of phyla.</title>
        <authorList>
            <person name="Brown C.T."/>
            <person name="Hug L.A."/>
            <person name="Thomas B.C."/>
            <person name="Sharon I."/>
            <person name="Castelle C.J."/>
            <person name="Singh A."/>
            <person name="Wilkins M.J."/>
            <person name="Williams K.H."/>
            <person name="Banfield J.F."/>
        </authorList>
    </citation>
    <scope>NUCLEOTIDE SEQUENCE [LARGE SCALE GENOMIC DNA]</scope>
</reference>
<dbReference type="EMBL" id="LBWP01000013">
    <property type="protein sequence ID" value="KKR10965.1"/>
    <property type="molecule type" value="Genomic_DNA"/>
</dbReference>
<comment type="caution">
    <text evidence="1">The sequence shown here is derived from an EMBL/GenBank/DDBJ whole genome shotgun (WGS) entry which is preliminary data.</text>
</comment>
<dbReference type="STRING" id="1618550.UT39_C0013G0028"/>
<protein>
    <submittedName>
        <fullName evidence="1">Uncharacterized protein</fullName>
    </submittedName>
</protein>